<dbReference type="Proteomes" id="UP000698963">
    <property type="component" value="Unassembled WGS sequence"/>
</dbReference>
<keyword evidence="2" id="KW-0288">FMN</keyword>
<reference evidence="4" key="1">
    <citation type="journal article" date="2021" name="PeerJ">
        <title>Extensive microbial diversity within the chicken gut microbiome revealed by metagenomics and culture.</title>
        <authorList>
            <person name="Gilroy R."/>
            <person name="Ravi A."/>
            <person name="Getino M."/>
            <person name="Pursley I."/>
            <person name="Horton D.L."/>
            <person name="Alikhan N.F."/>
            <person name="Baker D."/>
            <person name="Gharbi K."/>
            <person name="Hall N."/>
            <person name="Watson M."/>
            <person name="Adriaenssens E.M."/>
            <person name="Foster-Nyarko E."/>
            <person name="Jarju S."/>
            <person name="Secka A."/>
            <person name="Antonio M."/>
            <person name="Oren A."/>
            <person name="Chaudhuri R.R."/>
            <person name="La Ragione R."/>
            <person name="Hildebrand F."/>
            <person name="Pallen M.J."/>
        </authorList>
    </citation>
    <scope>NUCLEOTIDE SEQUENCE</scope>
    <source>
        <strain evidence="4">ChiGjej2B2-19336</strain>
    </source>
</reference>
<dbReference type="CDD" id="cd04730">
    <property type="entry name" value="NPD_like"/>
    <property type="match status" value="1"/>
</dbReference>
<dbReference type="RefSeq" id="WP_304120288.1">
    <property type="nucleotide sequence ID" value="NZ_DYZA01000016.1"/>
</dbReference>
<evidence type="ECO:0000313" key="5">
    <source>
        <dbReference type="Proteomes" id="UP000698963"/>
    </source>
</evidence>
<proteinExistence type="predicted"/>
<reference evidence="4" key="2">
    <citation type="submission" date="2021-09" db="EMBL/GenBank/DDBJ databases">
        <authorList>
            <person name="Gilroy R."/>
        </authorList>
    </citation>
    <scope>NUCLEOTIDE SEQUENCE</scope>
    <source>
        <strain evidence="4">ChiGjej2B2-19336</strain>
    </source>
</reference>
<dbReference type="AlphaFoldDB" id="A0A921AUR0"/>
<accession>A0A921AUR0</accession>
<dbReference type="EMBL" id="DYZA01000016">
    <property type="protein sequence ID" value="HJD96157.1"/>
    <property type="molecule type" value="Genomic_DNA"/>
</dbReference>
<keyword evidence="4" id="KW-0503">Monooxygenase</keyword>
<evidence type="ECO:0000256" key="3">
    <source>
        <dbReference type="ARBA" id="ARBA00023002"/>
    </source>
</evidence>
<keyword evidence="3" id="KW-0560">Oxidoreductase</keyword>
<dbReference type="Pfam" id="PF03060">
    <property type="entry name" value="NMO"/>
    <property type="match status" value="1"/>
</dbReference>
<dbReference type="Gene3D" id="3.20.20.70">
    <property type="entry name" value="Aldolase class I"/>
    <property type="match status" value="1"/>
</dbReference>
<dbReference type="PANTHER" id="PTHR32332">
    <property type="entry name" value="2-NITROPROPANE DIOXYGENASE"/>
    <property type="match status" value="1"/>
</dbReference>
<evidence type="ECO:0000256" key="1">
    <source>
        <dbReference type="ARBA" id="ARBA00022630"/>
    </source>
</evidence>
<keyword evidence="1" id="KW-0285">Flavoprotein</keyword>
<evidence type="ECO:0000256" key="2">
    <source>
        <dbReference type="ARBA" id="ARBA00022643"/>
    </source>
</evidence>
<dbReference type="SUPFAM" id="SSF51412">
    <property type="entry name" value="Inosine monophosphate dehydrogenase (IMPDH)"/>
    <property type="match status" value="1"/>
</dbReference>
<organism evidence="4 5">
    <name type="scientific">Mailhella massiliensis</name>
    <dbReference type="NCBI Taxonomy" id="1903261"/>
    <lineage>
        <taxon>Bacteria</taxon>
        <taxon>Pseudomonadati</taxon>
        <taxon>Thermodesulfobacteriota</taxon>
        <taxon>Desulfovibrionia</taxon>
        <taxon>Desulfovibrionales</taxon>
        <taxon>Desulfovibrionaceae</taxon>
        <taxon>Mailhella</taxon>
    </lineage>
</organism>
<protein>
    <submittedName>
        <fullName evidence="4">Nitronate monooxygenase</fullName>
    </submittedName>
</protein>
<gene>
    <name evidence="4" type="ORF">K8W16_00720</name>
</gene>
<dbReference type="GO" id="GO:0018580">
    <property type="term" value="F:nitronate monooxygenase activity"/>
    <property type="evidence" value="ECO:0007669"/>
    <property type="project" value="InterPro"/>
</dbReference>
<sequence>MSFPALHIGDLIARTPIVQGGMGVGISLSRLASAVANEGGIGVIAGAMVGMREPDVASNPIEANVRALRREIEKARAATTGIIGVNIMVALTTFAEMVKASIESHADVIFSGAGLPMDLPKIFQETCEAKKEEFRTKLVPIVSSGRAATLIAKKWMSRTGLLPDAFVLEGPKAGGHLGFAEEHIFDENFALEKLVSGVTDAAKALEDKAGRAIPVITGGGVFSGADIAKMLSLGASGVQMATRFVATEECDADIRFKEAYVNAKEEDVTIIHSPVGMPGRALDNDFIRAAREGRKKPFKCVFHCIKTCDPSTTPYCISSALINAMKGNLDKGFVFCGSNVGRVKGIVSVHELVETLRREYEEYMNGAKAQPAAV</sequence>
<comment type="caution">
    <text evidence="4">The sequence shown here is derived from an EMBL/GenBank/DDBJ whole genome shotgun (WGS) entry which is preliminary data.</text>
</comment>
<evidence type="ECO:0000313" key="4">
    <source>
        <dbReference type="EMBL" id="HJD96157.1"/>
    </source>
</evidence>
<name>A0A921AUR0_9BACT</name>
<dbReference type="InterPro" id="IPR013785">
    <property type="entry name" value="Aldolase_TIM"/>
</dbReference>
<dbReference type="PANTHER" id="PTHR32332:SF18">
    <property type="entry name" value="2-NITROPROPANE DIOXYGENASE"/>
    <property type="match status" value="1"/>
</dbReference>
<dbReference type="InterPro" id="IPR004136">
    <property type="entry name" value="NMO"/>
</dbReference>